<dbReference type="GO" id="GO:0006412">
    <property type="term" value="P:translation"/>
    <property type="evidence" value="ECO:0007669"/>
    <property type="project" value="UniProtKB-UniRule"/>
</dbReference>
<accession>A0A1W1H5W7</accession>
<proteinExistence type="inferred from homology"/>
<evidence type="ECO:0000256" key="8">
    <source>
        <dbReference type="RuleBase" id="RU004005"/>
    </source>
</evidence>
<evidence type="ECO:0000256" key="1">
    <source>
        <dbReference type="ARBA" id="ARBA00009451"/>
    </source>
</evidence>
<dbReference type="GO" id="GO:0003735">
    <property type="term" value="F:structural constituent of ribosome"/>
    <property type="evidence" value="ECO:0007669"/>
    <property type="project" value="InterPro"/>
</dbReference>
<keyword evidence="4 7" id="KW-0689">Ribosomal protein</keyword>
<organism evidence="11 12">
    <name type="scientific">Desulfamplus magnetovallimortis</name>
    <dbReference type="NCBI Taxonomy" id="1246637"/>
    <lineage>
        <taxon>Bacteria</taxon>
        <taxon>Pseudomonadati</taxon>
        <taxon>Thermodesulfobacteriota</taxon>
        <taxon>Desulfobacteria</taxon>
        <taxon>Desulfobacterales</taxon>
        <taxon>Desulfobacteraceae</taxon>
        <taxon>Desulfamplus</taxon>
    </lineage>
</organism>
<reference evidence="11 12" key="1">
    <citation type="submission" date="2017-03" db="EMBL/GenBank/DDBJ databases">
        <authorList>
            <person name="Afonso C.L."/>
            <person name="Miller P.J."/>
            <person name="Scott M.A."/>
            <person name="Spackman E."/>
            <person name="Goraichik I."/>
            <person name="Dimitrov K.M."/>
            <person name="Suarez D.L."/>
            <person name="Swayne D.E."/>
        </authorList>
    </citation>
    <scope>NUCLEOTIDE SEQUENCE [LARGE SCALE GENOMIC DNA]</scope>
    <source>
        <strain evidence="11">PRJEB14757</strain>
    </source>
</reference>
<comment type="subunit">
    <text evidence="7 9">Part of the 50S ribosomal subunit.</text>
</comment>
<keyword evidence="3 7" id="KW-0694">RNA-binding</keyword>
<dbReference type="PANTHER" id="PTHR13501:SF8">
    <property type="entry name" value="LARGE RIBOSOMAL SUBUNIT PROTEIN UL22M"/>
    <property type="match status" value="1"/>
</dbReference>
<dbReference type="InterPro" id="IPR047867">
    <property type="entry name" value="Ribosomal_uL22_bac/org-type"/>
</dbReference>
<evidence type="ECO:0000256" key="10">
    <source>
        <dbReference type="RuleBase" id="RU004008"/>
    </source>
</evidence>
<dbReference type="CDD" id="cd00336">
    <property type="entry name" value="Ribosomal_L22"/>
    <property type="match status" value="1"/>
</dbReference>
<dbReference type="OrthoDB" id="9805969at2"/>
<comment type="function">
    <text evidence="7 10">This protein binds specifically to 23S rRNA; its binding is stimulated by other ribosomal proteins, e.g., L4, L17, and L20. It is important during the early stages of 50S assembly. It makes multiple contacts with different domains of the 23S rRNA in the assembled 50S subunit and ribosome.</text>
</comment>
<dbReference type="InterPro" id="IPR018260">
    <property type="entry name" value="Ribosomal_uL22_CS"/>
</dbReference>
<dbReference type="Proteomes" id="UP000191931">
    <property type="component" value="Unassembled WGS sequence"/>
</dbReference>
<dbReference type="RefSeq" id="WP_080804234.1">
    <property type="nucleotide sequence ID" value="NZ_LT828546.1"/>
</dbReference>
<dbReference type="EMBL" id="FWEV01000015">
    <property type="protein sequence ID" value="SLM27775.1"/>
    <property type="molecule type" value="Genomic_DNA"/>
</dbReference>
<dbReference type="NCBIfam" id="TIGR01044">
    <property type="entry name" value="rplV_bact"/>
    <property type="match status" value="1"/>
</dbReference>
<keyword evidence="12" id="KW-1185">Reference proteome</keyword>
<comment type="similarity">
    <text evidence="1 7 8">Belongs to the universal ribosomal protein uL22 family.</text>
</comment>
<protein>
    <recommendedName>
        <fullName evidence="6 7">Large ribosomal subunit protein uL22</fullName>
    </recommendedName>
</protein>
<dbReference type="Gene3D" id="3.90.470.10">
    <property type="entry name" value="Ribosomal protein L22/L17"/>
    <property type="match status" value="1"/>
</dbReference>
<dbReference type="GO" id="GO:0022625">
    <property type="term" value="C:cytosolic large ribosomal subunit"/>
    <property type="evidence" value="ECO:0007669"/>
    <property type="project" value="TreeGrafter"/>
</dbReference>
<name>A0A1W1H5W7_9BACT</name>
<evidence type="ECO:0000256" key="7">
    <source>
        <dbReference type="HAMAP-Rule" id="MF_01331"/>
    </source>
</evidence>
<evidence type="ECO:0000256" key="4">
    <source>
        <dbReference type="ARBA" id="ARBA00022980"/>
    </source>
</evidence>
<dbReference type="Pfam" id="PF00237">
    <property type="entry name" value="Ribosomal_L22"/>
    <property type="match status" value="1"/>
</dbReference>
<evidence type="ECO:0000256" key="2">
    <source>
        <dbReference type="ARBA" id="ARBA00022730"/>
    </source>
</evidence>
<keyword evidence="5 7" id="KW-0687">Ribonucleoprotein</keyword>
<dbReference type="PANTHER" id="PTHR13501">
    <property type="entry name" value="CHLOROPLAST 50S RIBOSOMAL PROTEIN L22-RELATED"/>
    <property type="match status" value="1"/>
</dbReference>
<dbReference type="InterPro" id="IPR036394">
    <property type="entry name" value="Ribosomal_uL22_sf"/>
</dbReference>
<dbReference type="GO" id="GO:0019843">
    <property type="term" value="F:rRNA binding"/>
    <property type="evidence" value="ECO:0007669"/>
    <property type="project" value="UniProtKB-UniRule"/>
</dbReference>
<dbReference type="PROSITE" id="PS00464">
    <property type="entry name" value="RIBOSOMAL_L22"/>
    <property type="match status" value="1"/>
</dbReference>
<dbReference type="InterPro" id="IPR005727">
    <property type="entry name" value="Ribosomal_uL22_bac/chlpt-type"/>
</dbReference>
<evidence type="ECO:0000256" key="6">
    <source>
        <dbReference type="ARBA" id="ARBA00035207"/>
    </source>
</evidence>
<evidence type="ECO:0000256" key="3">
    <source>
        <dbReference type="ARBA" id="ARBA00022884"/>
    </source>
</evidence>
<dbReference type="STRING" id="1246637.MTBBW1_1110036"/>
<gene>
    <name evidence="7 11" type="primary">rplV</name>
    <name evidence="11" type="ORF">MTBBW1_1110036</name>
</gene>
<evidence type="ECO:0000256" key="9">
    <source>
        <dbReference type="RuleBase" id="RU004006"/>
    </source>
</evidence>
<keyword evidence="2 7" id="KW-0699">rRNA-binding</keyword>
<dbReference type="InterPro" id="IPR001063">
    <property type="entry name" value="Ribosomal_uL22"/>
</dbReference>
<dbReference type="HAMAP" id="MF_01331_B">
    <property type="entry name" value="Ribosomal_uL22_B"/>
    <property type="match status" value="1"/>
</dbReference>
<dbReference type="AlphaFoldDB" id="A0A1W1H5W7"/>
<evidence type="ECO:0000256" key="5">
    <source>
        <dbReference type="ARBA" id="ARBA00023274"/>
    </source>
</evidence>
<evidence type="ECO:0000313" key="11">
    <source>
        <dbReference type="EMBL" id="SLM27775.1"/>
    </source>
</evidence>
<evidence type="ECO:0000313" key="12">
    <source>
        <dbReference type="Proteomes" id="UP000191931"/>
    </source>
</evidence>
<sequence>MEEVKAVTKYVRISPFKLRSPVEAVKGKRVEEALNLLKFMPLKAAGIISKTLKSAVANAEHNNEMDIDTLIVKNIVVDQGPSLKRFRARARGRGARILKRTSHITVTVAETV</sequence>
<comment type="function">
    <text evidence="7">The globular domain of the protein is located near the polypeptide exit tunnel on the outside of the subunit, while an extended beta-hairpin is found that lines the wall of the exit tunnel in the center of the 70S ribosome.</text>
</comment>
<dbReference type="SUPFAM" id="SSF54843">
    <property type="entry name" value="Ribosomal protein L22"/>
    <property type="match status" value="1"/>
</dbReference>